<dbReference type="EMBL" id="CATNWA010021435">
    <property type="protein sequence ID" value="CAI9622680.1"/>
    <property type="molecule type" value="Genomic_DNA"/>
</dbReference>
<evidence type="ECO:0000313" key="3">
    <source>
        <dbReference type="Proteomes" id="UP001162483"/>
    </source>
</evidence>
<evidence type="ECO:0000313" key="2">
    <source>
        <dbReference type="EMBL" id="CAI9622680.1"/>
    </source>
</evidence>
<dbReference type="Proteomes" id="UP001162483">
    <property type="component" value="Unassembled WGS sequence"/>
</dbReference>
<proteinExistence type="predicted"/>
<protein>
    <submittedName>
        <fullName evidence="2">Uncharacterized protein</fullName>
    </submittedName>
</protein>
<organism evidence="2 3">
    <name type="scientific">Staurois parvus</name>
    <dbReference type="NCBI Taxonomy" id="386267"/>
    <lineage>
        <taxon>Eukaryota</taxon>
        <taxon>Metazoa</taxon>
        <taxon>Chordata</taxon>
        <taxon>Craniata</taxon>
        <taxon>Vertebrata</taxon>
        <taxon>Euteleostomi</taxon>
        <taxon>Amphibia</taxon>
        <taxon>Batrachia</taxon>
        <taxon>Anura</taxon>
        <taxon>Neobatrachia</taxon>
        <taxon>Ranoidea</taxon>
        <taxon>Ranidae</taxon>
        <taxon>Staurois</taxon>
    </lineage>
</organism>
<reference evidence="2" key="1">
    <citation type="submission" date="2023-05" db="EMBL/GenBank/DDBJ databases">
        <authorList>
            <person name="Stuckert A."/>
        </authorList>
    </citation>
    <scope>NUCLEOTIDE SEQUENCE</scope>
</reference>
<evidence type="ECO:0000256" key="1">
    <source>
        <dbReference type="SAM" id="Phobius"/>
    </source>
</evidence>
<keyword evidence="3" id="KW-1185">Reference proteome</keyword>
<feature type="non-terminal residue" evidence="2">
    <location>
        <position position="1"/>
    </location>
</feature>
<feature type="non-terminal residue" evidence="2">
    <location>
        <position position="104"/>
    </location>
</feature>
<keyword evidence="1" id="KW-1133">Transmembrane helix</keyword>
<accession>A0ABN9HQZ9</accession>
<sequence>QRCNQTRSLHYLDIENITASQSGEYLCFVFFLDKGVYKWKRVNKTVIQVTNGETKPTDRISSIVLGTIGGLVAVGAILCLMILCIKYKGKQRRANHSHSNTLPT</sequence>
<comment type="caution">
    <text evidence="2">The sequence shown here is derived from an EMBL/GenBank/DDBJ whole genome shotgun (WGS) entry which is preliminary data.</text>
</comment>
<keyword evidence="1" id="KW-0812">Transmembrane</keyword>
<feature type="transmembrane region" description="Helical" evidence="1">
    <location>
        <begin position="63"/>
        <end position="85"/>
    </location>
</feature>
<gene>
    <name evidence="2" type="ORF">SPARVUS_LOCUS16323379</name>
</gene>
<keyword evidence="1" id="KW-0472">Membrane</keyword>
<name>A0ABN9HQZ9_9NEOB</name>